<dbReference type="AlphaFoldDB" id="A0A3B0XET2"/>
<dbReference type="PANTHER" id="PTHR46383:SF1">
    <property type="entry name" value="ASPARTATE AMINOTRANSFERASE"/>
    <property type="match status" value="1"/>
</dbReference>
<dbReference type="InterPro" id="IPR015424">
    <property type="entry name" value="PyrdxlP-dep_Trfase"/>
</dbReference>
<dbReference type="Pfam" id="PF00155">
    <property type="entry name" value="Aminotran_1_2"/>
    <property type="match status" value="1"/>
</dbReference>
<dbReference type="Gene3D" id="3.90.1150.10">
    <property type="entry name" value="Aspartate Aminotransferase, domain 1"/>
    <property type="match status" value="1"/>
</dbReference>
<dbReference type="PANTHER" id="PTHR46383">
    <property type="entry name" value="ASPARTATE AMINOTRANSFERASE"/>
    <property type="match status" value="1"/>
</dbReference>
<feature type="non-terminal residue" evidence="7">
    <location>
        <position position="382"/>
    </location>
</feature>
<evidence type="ECO:0000256" key="4">
    <source>
        <dbReference type="ARBA" id="ARBA00022679"/>
    </source>
</evidence>
<dbReference type="InterPro" id="IPR004839">
    <property type="entry name" value="Aminotransferase_I/II_large"/>
</dbReference>
<dbReference type="GO" id="GO:0004069">
    <property type="term" value="F:L-aspartate:2-oxoglutarate aminotransferase activity"/>
    <property type="evidence" value="ECO:0007669"/>
    <property type="project" value="UniProtKB-EC"/>
</dbReference>
<name>A0A3B0XET2_9ZZZZ</name>
<comment type="similarity">
    <text evidence="2">Belongs to the class-I pyridoxal-phosphate-dependent aminotransferase family.</text>
</comment>
<protein>
    <submittedName>
        <fullName evidence="7">Aspartate aminotransferase</fullName>
        <ecNumber evidence="7">2.6.1.1</ecNumber>
    </submittedName>
</protein>
<evidence type="ECO:0000256" key="5">
    <source>
        <dbReference type="ARBA" id="ARBA00022898"/>
    </source>
</evidence>
<evidence type="ECO:0000256" key="1">
    <source>
        <dbReference type="ARBA" id="ARBA00001933"/>
    </source>
</evidence>
<keyword evidence="5" id="KW-0663">Pyridoxal phosphate</keyword>
<sequence>MSTQASRRIQKVKPSPTLAVTALAQKLRAEGRDVIGLAAGEPDFPSPDHVKLAAINAINHNQTRYTPVDGTPSLKQAIINKFASDNGLNYDADQILVSCGGKQSFFNMAQALLNPGDEVIIPAPYWVSYPDMVLLADAEPVIIAAGQEQDFKITAAQLKAAITDKTRLFVINSPSNPSGKSYTRDELIAISDVLLQYPNILIATDDMYEKILWTHEPFSNILSVCPGLTSRTIVLNGVSKAYAMTGWRIGYAAGPADLIKNMKIVQSQSTSNPSSVSQAAALAALEGDQTRLDEMNLAFKARHDFVLGELNAIEGIECIPSDGTFYIFPDFSQIMKKMGIENDVTLAERILEEAEVALVPGSAFGSPGHMRISFATDMESLQ</sequence>
<dbReference type="EC" id="2.6.1.1" evidence="7"/>
<accession>A0A3B0XET2</accession>
<evidence type="ECO:0000256" key="3">
    <source>
        <dbReference type="ARBA" id="ARBA00022576"/>
    </source>
</evidence>
<proteinExistence type="inferred from homology"/>
<dbReference type="GO" id="GO:0006520">
    <property type="term" value="P:amino acid metabolic process"/>
    <property type="evidence" value="ECO:0007669"/>
    <property type="project" value="InterPro"/>
</dbReference>
<comment type="cofactor">
    <cofactor evidence="1">
        <name>pyridoxal 5'-phosphate</name>
        <dbReference type="ChEBI" id="CHEBI:597326"/>
    </cofactor>
</comment>
<dbReference type="Gene3D" id="3.40.640.10">
    <property type="entry name" value="Type I PLP-dependent aspartate aminotransferase-like (Major domain)"/>
    <property type="match status" value="1"/>
</dbReference>
<dbReference type="SUPFAM" id="SSF53383">
    <property type="entry name" value="PLP-dependent transferases"/>
    <property type="match status" value="1"/>
</dbReference>
<dbReference type="EMBL" id="UOFJ01000233">
    <property type="protein sequence ID" value="VAW66778.1"/>
    <property type="molecule type" value="Genomic_DNA"/>
</dbReference>
<feature type="domain" description="Aminotransferase class I/classII large" evidence="6">
    <location>
        <begin position="33"/>
        <end position="379"/>
    </location>
</feature>
<dbReference type="PROSITE" id="PS00105">
    <property type="entry name" value="AA_TRANSFER_CLASS_1"/>
    <property type="match status" value="1"/>
</dbReference>
<evidence type="ECO:0000256" key="2">
    <source>
        <dbReference type="ARBA" id="ARBA00007441"/>
    </source>
</evidence>
<dbReference type="CDD" id="cd00609">
    <property type="entry name" value="AAT_like"/>
    <property type="match status" value="1"/>
</dbReference>
<evidence type="ECO:0000259" key="6">
    <source>
        <dbReference type="Pfam" id="PF00155"/>
    </source>
</evidence>
<dbReference type="GO" id="GO:0030170">
    <property type="term" value="F:pyridoxal phosphate binding"/>
    <property type="evidence" value="ECO:0007669"/>
    <property type="project" value="InterPro"/>
</dbReference>
<reference evidence="7" key="1">
    <citation type="submission" date="2018-06" db="EMBL/GenBank/DDBJ databases">
        <authorList>
            <person name="Zhirakovskaya E."/>
        </authorList>
    </citation>
    <scope>NUCLEOTIDE SEQUENCE</scope>
</reference>
<dbReference type="FunFam" id="3.40.640.10:FF:000033">
    <property type="entry name" value="Aspartate aminotransferase"/>
    <property type="match status" value="1"/>
</dbReference>
<keyword evidence="4 7" id="KW-0808">Transferase</keyword>
<dbReference type="InterPro" id="IPR004838">
    <property type="entry name" value="NHTrfase_class1_PyrdxlP-BS"/>
</dbReference>
<organism evidence="7">
    <name type="scientific">hydrothermal vent metagenome</name>
    <dbReference type="NCBI Taxonomy" id="652676"/>
    <lineage>
        <taxon>unclassified sequences</taxon>
        <taxon>metagenomes</taxon>
        <taxon>ecological metagenomes</taxon>
    </lineage>
</organism>
<evidence type="ECO:0000313" key="7">
    <source>
        <dbReference type="EMBL" id="VAW66778.1"/>
    </source>
</evidence>
<keyword evidence="3 7" id="KW-0032">Aminotransferase</keyword>
<dbReference type="InterPro" id="IPR050596">
    <property type="entry name" value="AspAT/PAT-like"/>
</dbReference>
<dbReference type="InterPro" id="IPR015422">
    <property type="entry name" value="PyrdxlP-dep_Trfase_small"/>
</dbReference>
<gene>
    <name evidence="7" type="ORF">MNBD_GAMMA10-3308</name>
</gene>
<dbReference type="InterPro" id="IPR015421">
    <property type="entry name" value="PyrdxlP-dep_Trfase_major"/>
</dbReference>